<evidence type="ECO:0000313" key="5">
    <source>
        <dbReference type="Proteomes" id="UP000422736"/>
    </source>
</evidence>
<evidence type="ECO:0000313" key="4">
    <source>
        <dbReference type="EMBL" id="QGN14645.1"/>
    </source>
</evidence>
<dbReference type="InterPro" id="IPR000312">
    <property type="entry name" value="Glycosyl_Trfase_fam3"/>
</dbReference>
<keyword evidence="5" id="KW-1185">Reference proteome</keyword>
<dbReference type="NCBIfam" id="TIGR01245">
    <property type="entry name" value="trpD"/>
    <property type="match status" value="1"/>
</dbReference>
<dbReference type="Pfam" id="PF00591">
    <property type="entry name" value="Glycos_transf_3"/>
    <property type="match status" value="1"/>
</dbReference>
<dbReference type="Gene3D" id="3.40.1030.10">
    <property type="entry name" value="Nucleoside phosphorylase/phosphoribosyltransferase catalytic domain"/>
    <property type="match status" value="1"/>
</dbReference>
<dbReference type="GO" id="GO:0016757">
    <property type="term" value="F:glycosyltransferase activity"/>
    <property type="evidence" value="ECO:0007669"/>
    <property type="project" value="UniProtKB-KW"/>
</dbReference>
<dbReference type="PANTHER" id="PTHR43285:SF2">
    <property type="entry name" value="ANTHRANILATE PHOSPHORIBOSYLTRANSFERASE"/>
    <property type="match status" value="1"/>
</dbReference>
<keyword evidence="1 4" id="KW-0328">Glycosyltransferase</keyword>
<reference evidence="4 5" key="2">
    <citation type="submission" date="2019-11" db="EMBL/GenBank/DDBJ databases">
        <authorList>
            <person name="Lu H."/>
        </authorList>
    </citation>
    <scope>NUCLEOTIDE SEQUENCE [LARGE SCALE GENOMIC DNA]</scope>
    <source>
        <strain evidence="4 5">FIM1</strain>
    </source>
</reference>
<proteinExistence type="predicted"/>
<accession>A0ABX6EQP8</accession>
<keyword evidence="2" id="KW-0808">Transferase</keyword>
<evidence type="ECO:0000256" key="1">
    <source>
        <dbReference type="ARBA" id="ARBA00022676"/>
    </source>
</evidence>
<reference evidence="4 5" key="1">
    <citation type="submission" date="2016-03" db="EMBL/GenBank/DDBJ databases">
        <title>How can Kluyveromyces marxianus grow so fast - potential evolutionary course in Saccharomyces Complex revealed by comparative genomics.</title>
        <authorList>
            <person name="Mo W."/>
            <person name="Lu W."/>
            <person name="Yang X."/>
            <person name="Qi J."/>
            <person name="Lv H."/>
        </authorList>
    </citation>
    <scope>NUCLEOTIDE SEQUENCE [LARGE SCALE GENOMIC DNA]</scope>
    <source>
        <strain evidence="4 5">FIM1</strain>
    </source>
</reference>
<sequence>MLFPQINLWAKDDDSCIQATQHPLSNQAVNQPMKLADCTKKLLQQPPVLTPGELHDAIVYTIEALSKDSSENTMVPIACFFTALRATGLDHKAEYIASAASAVLQFSSVVDSSQLSKASTNDEISIIDIVGTGGDGQNTFNVSTSSAIVASGIPGIKVCKHGGKASTSNSGAGDLINVLGCDSSKVTASTLPQIWNDNSFTFLLAPYFHDGMKHVALLRKLMGIPTIFNVLGPLLHPVSHVQKRVLGVFSKQLAPEYAKAAKIIYPSSETFVVFGEVGLDEVSPIGDTLVWHVKPSEEEIEVFRVNPSDFGLQEHPLSECPSLGPHKNADILYQQILAGKFKKGDNSIYDYILLNTALLYCLSSGTKDWKSGVQAAEQSIHSGAAKRSLDHFVQSVAAL</sequence>
<dbReference type="SUPFAM" id="SSF52418">
    <property type="entry name" value="Nucleoside phosphorylase/phosphoribosyltransferase catalytic domain"/>
    <property type="match status" value="1"/>
</dbReference>
<gene>
    <name evidence="4" type="primary">TRP4</name>
    <name evidence="4" type="ORF">FIM1_1309</name>
</gene>
<evidence type="ECO:0000256" key="2">
    <source>
        <dbReference type="ARBA" id="ARBA00022679"/>
    </source>
</evidence>
<dbReference type="InterPro" id="IPR035902">
    <property type="entry name" value="Nuc_phospho_transferase"/>
</dbReference>
<dbReference type="PANTHER" id="PTHR43285">
    <property type="entry name" value="ANTHRANILATE PHOSPHORIBOSYLTRANSFERASE"/>
    <property type="match status" value="1"/>
</dbReference>
<dbReference type="Proteomes" id="UP000422736">
    <property type="component" value="Chromosome 2"/>
</dbReference>
<evidence type="ECO:0000259" key="3">
    <source>
        <dbReference type="Pfam" id="PF00591"/>
    </source>
</evidence>
<protein>
    <submittedName>
        <fullName evidence="4">Anthranilate phosphoribosyltransferase</fullName>
    </submittedName>
</protein>
<dbReference type="InterPro" id="IPR005940">
    <property type="entry name" value="Anthranilate_Pribosyl_Tfrase"/>
</dbReference>
<name>A0ABX6EQP8_KLUMA</name>
<dbReference type="EMBL" id="CP015055">
    <property type="protein sequence ID" value="QGN14645.1"/>
    <property type="molecule type" value="Genomic_DNA"/>
</dbReference>
<feature type="domain" description="Glycosyl transferase family 3" evidence="3">
    <location>
        <begin position="125"/>
        <end position="385"/>
    </location>
</feature>
<organism evidence="4 5">
    <name type="scientific">Kluyveromyces marxianus</name>
    <name type="common">Yeast</name>
    <name type="synonym">Candida kefyr</name>
    <dbReference type="NCBI Taxonomy" id="4911"/>
    <lineage>
        <taxon>Eukaryota</taxon>
        <taxon>Fungi</taxon>
        <taxon>Dikarya</taxon>
        <taxon>Ascomycota</taxon>
        <taxon>Saccharomycotina</taxon>
        <taxon>Saccharomycetes</taxon>
        <taxon>Saccharomycetales</taxon>
        <taxon>Saccharomycetaceae</taxon>
        <taxon>Kluyveromyces</taxon>
    </lineage>
</organism>